<dbReference type="Proteomes" id="UP000694866">
    <property type="component" value="Unplaced"/>
</dbReference>
<evidence type="ECO:0000256" key="1">
    <source>
        <dbReference type="ARBA" id="ARBA00022614"/>
    </source>
</evidence>
<dbReference type="PROSITE" id="PS51450">
    <property type="entry name" value="LRR"/>
    <property type="match status" value="7"/>
</dbReference>
<dbReference type="SUPFAM" id="SSF52058">
    <property type="entry name" value="L domain-like"/>
    <property type="match status" value="3"/>
</dbReference>
<gene>
    <name evidence="5" type="primary">LOC105268673</name>
</gene>
<dbReference type="SMART" id="SM00369">
    <property type="entry name" value="LRR_TYP"/>
    <property type="match status" value="20"/>
</dbReference>
<dbReference type="OrthoDB" id="8023798at2759"/>
<evidence type="ECO:0000256" key="2">
    <source>
        <dbReference type="ARBA" id="ARBA00022737"/>
    </source>
</evidence>
<dbReference type="KEGG" id="fas:105268673"/>
<dbReference type="FunFam" id="3.80.10.10:FF:001164">
    <property type="entry name" value="GH01279p"/>
    <property type="match status" value="1"/>
</dbReference>
<dbReference type="PRINTS" id="PR00019">
    <property type="entry name" value="LEURICHRPT"/>
</dbReference>
<dbReference type="InterPro" id="IPR032675">
    <property type="entry name" value="LRR_dom_sf"/>
</dbReference>
<dbReference type="SMART" id="SM00364">
    <property type="entry name" value="LRR_BAC"/>
    <property type="match status" value="8"/>
</dbReference>
<keyword evidence="1" id="KW-0433">Leucine-rich repeat</keyword>
<accession>A0A9R1U2M1</accession>
<dbReference type="InterPro" id="IPR001611">
    <property type="entry name" value="Leu-rich_rpt"/>
</dbReference>
<dbReference type="RefSeq" id="XP_011306731.1">
    <property type="nucleotide sequence ID" value="XM_011308429.1"/>
</dbReference>
<organism evidence="4 5">
    <name type="scientific">Fopius arisanus</name>
    <dbReference type="NCBI Taxonomy" id="64838"/>
    <lineage>
        <taxon>Eukaryota</taxon>
        <taxon>Metazoa</taxon>
        <taxon>Ecdysozoa</taxon>
        <taxon>Arthropoda</taxon>
        <taxon>Hexapoda</taxon>
        <taxon>Insecta</taxon>
        <taxon>Pterygota</taxon>
        <taxon>Neoptera</taxon>
        <taxon>Endopterygota</taxon>
        <taxon>Hymenoptera</taxon>
        <taxon>Apocrita</taxon>
        <taxon>Ichneumonoidea</taxon>
        <taxon>Braconidae</taxon>
        <taxon>Opiinae</taxon>
        <taxon>Fopius</taxon>
    </lineage>
</organism>
<protein>
    <submittedName>
        <fullName evidence="5">Slit homolog 2 protein</fullName>
    </submittedName>
</protein>
<evidence type="ECO:0000313" key="4">
    <source>
        <dbReference type="Proteomes" id="UP000694866"/>
    </source>
</evidence>
<dbReference type="SMART" id="SM00365">
    <property type="entry name" value="LRR_SD22"/>
    <property type="match status" value="15"/>
</dbReference>
<dbReference type="PANTHER" id="PTHR45617:SF181">
    <property type="entry name" value="LP04042P"/>
    <property type="match status" value="1"/>
</dbReference>
<evidence type="ECO:0000313" key="5">
    <source>
        <dbReference type="RefSeq" id="XP_011306731.1"/>
    </source>
</evidence>
<feature type="chain" id="PRO_5040143644" evidence="3">
    <location>
        <begin position="22"/>
        <end position="985"/>
    </location>
</feature>
<dbReference type="GeneID" id="105268673"/>
<evidence type="ECO:0000256" key="3">
    <source>
        <dbReference type="SAM" id="SignalP"/>
    </source>
</evidence>
<keyword evidence="4" id="KW-1185">Reference proteome</keyword>
<proteinExistence type="predicted"/>
<keyword evidence="2" id="KW-0677">Repeat</keyword>
<dbReference type="Gene3D" id="3.80.10.10">
    <property type="entry name" value="Ribonuclease Inhibitor"/>
    <property type="match status" value="7"/>
</dbReference>
<keyword evidence="3" id="KW-0732">Signal</keyword>
<dbReference type="PANTHER" id="PTHR45617">
    <property type="entry name" value="LEUCINE RICH REPEAT FAMILY PROTEIN"/>
    <property type="match status" value="1"/>
</dbReference>
<name>A0A9R1U2M1_9HYME</name>
<dbReference type="Pfam" id="PF12799">
    <property type="entry name" value="LRR_4"/>
    <property type="match status" value="1"/>
</dbReference>
<dbReference type="AlphaFoldDB" id="A0A9R1U2M1"/>
<dbReference type="Pfam" id="PF13855">
    <property type="entry name" value="LRR_8"/>
    <property type="match status" value="6"/>
</dbReference>
<feature type="signal peptide" evidence="3">
    <location>
        <begin position="1"/>
        <end position="21"/>
    </location>
</feature>
<reference evidence="5" key="1">
    <citation type="submission" date="2025-08" db="UniProtKB">
        <authorList>
            <consortium name="RefSeq"/>
        </authorList>
    </citation>
    <scope>IDENTIFICATION</scope>
    <source>
        <strain evidence="5">USDA-PBARC FA_bdor</strain>
        <tissue evidence="5">Whole organism</tissue>
    </source>
</reference>
<sequence>MTYIIAVILVSHLLGGHQVLSHHDRRIIFPLTHIDRSLELHSITKELPLQTGKCQDYRNRDLVLSLPGVSPRVLYPGFITSDRVSCLSLTDSAIEGIQSGSFSHVPNLMYLDLSRNRIQLCDLLSFGNPDELRTLVIDENDSQGQQTDLILSSSSYFSHLEHLYLRKNLIRDIRINLRHQFPSLTHLYLSDNRLEGRLFTHIHLPSTLTHLHLERNWITKIDTQELINLSSLFLDGNRISSICSWQCQGNDLVLRGMRGLKFLSLLRNDVSYIEPGCFNEARNLQSLNLAHNAITHLPPGILDVLHQLEDLSLSYNRLTRVPDVSRLVMIGSLSIDHNYIDRITTRTFSNLHWLKWLSLGGNRISSIETDAFTDLTSLEELDLSHNQLSYLPWGWISDTCLHHLDVRGNYFTSFESLSINNLWTLTHLYVQGTPLASGSTADRWSIGYNTTVHVKYTESVYRSGCYVECDGGYTIPRITFSDKWTWVRRTSKVMKMITCKRIILLFIWINLVSSELNSLCDNNLEINLSKTGLQRLRRKFLSNSLINSLNLQDNQIWSIDAEAFEDLPNLEYLNLAGNFLPYSKLTQDFPKLKTLVLDDALTVASPEDLEESLSLSEHCTPCLSKDKRKTQNFDVNLEIKGALPALEKLHLRNNRISMLSGLENTPNLTHLHLENNDISREFFSTFIPSTLTHLHLENNSIEYLNSSVINQLEVLMLGHNNIYRLCSGDSCHQHKHKFYENDPLLNLAGAKRLEELSIADNMLMEVDEDAFADLENLRYLNLSGNYLEVLPLDVFVNLTNLKSLVLSNNLLRDIPDVDDMENLENLLLNGNEVKVVTGASFMNLPKLKTLSFANNALSQVEPGAFDDLTSLSELDLSGNKLLTLPENWISGISLQRLLLDSNSFTEIENMSLRNISGIEYLSIAGNPMRNFSARALIKLPETLVINIKPPGSARDDGEICQCYNFHCGEGRFKSFEGSELTETRR</sequence>
<dbReference type="InterPro" id="IPR025875">
    <property type="entry name" value="Leu-rich_rpt_4"/>
</dbReference>
<dbReference type="InterPro" id="IPR003591">
    <property type="entry name" value="Leu-rich_rpt_typical-subtyp"/>
</dbReference>